<accession>A0A318KPU5</accession>
<feature type="domain" description="S1 motif" evidence="6">
    <location>
        <begin position="56"/>
        <end position="138"/>
    </location>
</feature>
<keyword evidence="2" id="KW-0479">Metal-binding</keyword>
<evidence type="ECO:0000256" key="2">
    <source>
        <dbReference type="ARBA" id="ARBA00022723"/>
    </source>
</evidence>
<dbReference type="InterPro" id="IPR004659">
    <property type="entry name" value="RNase_E/G"/>
</dbReference>
<dbReference type="NCBIfam" id="TIGR00757">
    <property type="entry name" value="RNaseEG"/>
    <property type="match status" value="1"/>
</dbReference>
<dbReference type="Pfam" id="PF10150">
    <property type="entry name" value="RNase_E_G"/>
    <property type="match status" value="1"/>
</dbReference>
<gene>
    <name evidence="7" type="ORF">DFR34_105188</name>
</gene>
<dbReference type="GO" id="GO:0046872">
    <property type="term" value="F:metal ion binding"/>
    <property type="evidence" value="ECO:0007669"/>
    <property type="project" value="UniProtKB-KW"/>
</dbReference>
<dbReference type="RefSeq" id="WP_110390295.1">
    <property type="nucleotide sequence ID" value="NZ_QJKI01000005.1"/>
</dbReference>
<dbReference type="GO" id="GO:0006364">
    <property type="term" value="P:rRNA processing"/>
    <property type="evidence" value="ECO:0007669"/>
    <property type="project" value="TreeGrafter"/>
</dbReference>
<dbReference type="SUPFAM" id="SSF50249">
    <property type="entry name" value="Nucleic acid-binding proteins"/>
    <property type="match status" value="1"/>
</dbReference>
<evidence type="ECO:0000256" key="4">
    <source>
        <dbReference type="ARBA" id="ARBA00022842"/>
    </source>
</evidence>
<evidence type="ECO:0000313" key="8">
    <source>
        <dbReference type="Proteomes" id="UP000247555"/>
    </source>
</evidence>
<keyword evidence="5" id="KW-0694">RNA-binding</keyword>
<evidence type="ECO:0000313" key="7">
    <source>
        <dbReference type="EMBL" id="PXX79984.1"/>
    </source>
</evidence>
<dbReference type="Gene3D" id="2.40.50.140">
    <property type="entry name" value="Nucleic acid-binding proteins"/>
    <property type="match status" value="1"/>
</dbReference>
<dbReference type="NCBIfam" id="NF008689">
    <property type="entry name" value="PRK11712.1"/>
    <property type="match status" value="1"/>
</dbReference>
<organism evidence="7 8">
    <name type="scientific">Rivihabitans pingtungensis</name>
    <dbReference type="NCBI Taxonomy" id="1054498"/>
    <lineage>
        <taxon>Bacteria</taxon>
        <taxon>Pseudomonadati</taxon>
        <taxon>Pseudomonadota</taxon>
        <taxon>Betaproteobacteria</taxon>
        <taxon>Neisseriales</taxon>
        <taxon>Aquaspirillaceae</taxon>
        <taxon>Rivihabitans</taxon>
    </lineage>
</organism>
<keyword evidence="3" id="KW-0378">Hydrolase</keyword>
<dbReference type="InterPro" id="IPR012340">
    <property type="entry name" value="NA-bd_OB-fold"/>
</dbReference>
<dbReference type="GO" id="GO:0003723">
    <property type="term" value="F:RNA binding"/>
    <property type="evidence" value="ECO:0007669"/>
    <property type="project" value="UniProtKB-KW"/>
</dbReference>
<dbReference type="OrthoDB" id="9804278at2"/>
<comment type="cofactor">
    <cofactor evidence="1">
        <name>Mg(2+)</name>
        <dbReference type="ChEBI" id="CHEBI:18420"/>
    </cofactor>
</comment>
<dbReference type="Gene3D" id="3.40.1260.20">
    <property type="entry name" value="Ribonuclease E, catalytic domain"/>
    <property type="match status" value="1"/>
</dbReference>
<keyword evidence="8" id="KW-1185">Reference proteome</keyword>
<evidence type="ECO:0000256" key="1">
    <source>
        <dbReference type="ARBA" id="ARBA00001946"/>
    </source>
</evidence>
<name>A0A318KPU5_9NEIS</name>
<dbReference type="EMBL" id="QJKI01000005">
    <property type="protein sequence ID" value="PXX79984.1"/>
    <property type="molecule type" value="Genomic_DNA"/>
</dbReference>
<dbReference type="CDD" id="cd04453">
    <property type="entry name" value="S1_RNase_E"/>
    <property type="match status" value="1"/>
</dbReference>
<dbReference type="SMART" id="SM00316">
    <property type="entry name" value="S1"/>
    <property type="match status" value="1"/>
</dbReference>
<dbReference type="FunFam" id="2.40.50.140:FF:000235">
    <property type="entry name" value="Ribonuclease G"/>
    <property type="match status" value="1"/>
</dbReference>
<dbReference type="InterPro" id="IPR019307">
    <property type="entry name" value="RNA-bd_AU-1/RNase_E/G"/>
</dbReference>
<dbReference type="InterPro" id="IPR003029">
    <property type="entry name" value="S1_domain"/>
</dbReference>
<dbReference type="AlphaFoldDB" id="A0A318KPU5"/>
<protein>
    <submittedName>
        <fullName evidence="7">RNAse G</fullName>
    </submittedName>
</protein>
<dbReference type="Proteomes" id="UP000247555">
    <property type="component" value="Unassembled WGS sequence"/>
</dbReference>
<reference evidence="7 8" key="1">
    <citation type="submission" date="2018-05" db="EMBL/GenBank/DDBJ databases">
        <title>Genomic Encyclopedia of Type Strains, Phase IV (KMG-IV): sequencing the most valuable type-strain genomes for metagenomic binning, comparative biology and taxonomic classification.</title>
        <authorList>
            <person name="Goeker M."/>
        </authorList>
    </citation>
    <scope>NUCLEOTIDE SEQUENCE [LARGE SCALE GENOMIC DNA]</scope>
    <source>
        <strain evidence="7 8">DSM 29661</strain>
    </source>
</reference>
<dbReference type="PANTHER" id="PTHR30001">
    <property type="entry name" value="RIBONUCLEASE"/>
    <property type="match status" value="1"/>
</dbReference>
<evidence type="ECO:0000256" key="3">
    <source>
        <dbReference type="ARBA" id="ARBA00022801"/>
    </source>
</evidence>
<evidence type="ECO:0000259" key="6">
    <source>
        <dbReference type="PROSITE" id="PS50126"/>
    </source>
</evidence>
<comment type="caution">
    <text evidence="7">The sequence shown here is derived from an EMBL/GenBank/DDBJ whole genome shotgun (WGS) entry which is preliminary data.</text>
</comment>
<dbReference type="GO" id="GO:0004540">
    <property type="term" value="F:RNA nuclease activity"/>
    <property type="evidence" value="ECO:0007669"/>
    <property type="project" value="InterPro"/>
</dbReference>
<keyword evidence="4" id="KW-0460">Magnesium</keyword>
<dbReference type="GO" id="GO:0016787">
    <property type="term" value="F:hydrolase activity"/>
    <property type="evidence" value="ECO:0007669"/>
    <property type="project" value="UniProtKB-KW"/>
</dbReference>
<dbReference type="PANTHER" id="PTHR30001:SF0">
    <property type="entry name" value="RIBONUCLEASE G"/>
    <property type="match status" value="1"/>
</dbReference>
<dbReference type="PROSITE" id="PS50126">
    <property type="entry name" value="S1"/>
    <property type="match status" value="1"/>
</dbReference>
<sequence>MNSESILLAQWQREVQRANEQILVNITPQETRVAVLEDGIVQELHIERAASRGLVGNIYLGKVRRVLPGMQSAFIEIGLERAAFLHIADILEQRQHPEAPARIENMLFEGQTVLVQVIKDPIGAKGARLSTQISLAGRFLVHLPQETHIGVSQKIDSEQERAQLKERLEALLPSGSPRGYIIRTSAETASDEELAADIGYLTRLWADIESRARISPAQTLLYQDLSLALRVLRDMVSECTEKIIVDSTENYGKMVEFAEDYVTQALPKITRYSGERPLFEMHGIEAEIQKALARRVNLKFGGYLIIDQTEAMTTIDVNTGGFVGAKSFEDTIFKTNLEATYSIARQLRLRNLGGIIIVDFIDMDREDHRQAVLLELAKALARDRTRVTLNGFTSLGLVEITRKRTRESLAHVLCEPCPTCQARGEIKTAQTVCYEIQREIVREARQFEAKGFRILAAQSVIDMFLDEESQSLAMLIDFIGKPISLAVESQYTQEQFDVVLL</sequence>
<dbReference type="GO" id="GO:0005737">
    <property type="term" value="C:cytoplasm"/>
    <property type="evidence" value="ECO:0007669"/>
    <property type="project" value="TreeGrafter"/>
</dbReference>
<evidence type="ECO:0000256" key="5">
    <source>
        <dbReference type="ARBA" id="ARBA00022884"/>
    </source>
</evidence>
<proteinExistence type="predicted"/>